<dbReference type="PANTHER" id="PTHR44170">
    <property type="entry name" value="PROTEIN SIDEKICK"/>
    <property type="match status" value="1"/>
</dbReference>
<protein>
    <submittedName>
        <fullName evidence="14">DSCAM</fullName>
    </submittedName>
</protein>
<accession>A0A8S3UXT8</accession>
<proteinExistence type="predicted"/>
<keyword evidence="9" id="KW-0393">Immunoglobulin domain</keyword>
<feature type="domain" description="Ig-like" evidence="12">
    <location>
        <begin position="880"/>
        <end position="973"/>
    </location>
</feature>
<dbReference type="SMART" id="SM00060">
    <property type="entry name" value="FN3"/>
    <property type="match status" value="6"/>
</dbReference>
<keyword evidence="8" id="KW-1015">Disulfide bond</keyword>
<feature type="compositionally biased region" description="Basic residues" evidence="10">
    <location>
        <begin position="2034"/>
        <end position="2046"/>
    </location>
</feature>
<dbReference type="GO" id="GO:0098609">
    <property type="term" value="P:cell-cell adhesion"/>
    <property type="evidence" value="ECO:0007669"/>
    <property type="project" value="TreeGrafter"/>
</dbReference>
<dbReference type="OrthoDB" id="10001713at2759"/>
<feature type="region of interest" description="Disordered" evidence="10">
    <location>
        <begin position="1955"/>
        <end position="2089"/>
    </location>
</feature>
<keyword evidence="3" id="KW-0732">Signal</keyword>
<dbReference type="FunFam" id="2.60.40.10:FF:000093">
    <property type="entry name" value="Down syndrome cell adhesion molecule, isoform B"/>
    <property type="match status" value="1"/>
</dbReference>
<feature type="domain" description="Fibronectin type-III" evidence="13">
    <location>
        <begin position="1473"/>
        <end position="1566"/>
    </location>
</feature>
<keyword evidence="4" id="KW-0677">Repeat</keyword>
<evidence type="ECO:0000256" key="1">
    <source>
        <dbReference type="ARBA" id="ARBA00004479"/>
    </source>
</evidence>
<dbReference type="InterPro" id="IPR007110">
    <property type="entry name" value="Ig-like_dom"/>
</dbReference>
<keyword evidence="6 11" id="KW-1133">Transmembrane helix</keyword>
<feature type="compositionally biased region" description="Basic and acidic residues" evidence="10">
    <location>
        <begin position="2312"/>
        <end position="2323"/>
    </location>
</feature>
<dbReference type="InterPro" id="IPR013098">
    <property type="entry name" value="Ig_I-set"/>
</dbReference>
<evidence type="ECO:0000256" key="7">
    <source>
        <dbReference type="ARBA" id="ARBA00023136"/>
    </source>
</evidence>
<dbReference type="CDD" id="cd00063">
    <property type="entry name" value="FN3"/>
    <property type="match status" value="6"/>
</dbReference>
<dbReference type="SMART" id="SM00408">
    <property type="entry name" value="IGc2"/>
    <property type="match status" value="10"/>
</dbReference>
<dbReference type="InterPro" id="IPR013783">
    <property type="entry name" value="Ig-like_fold"/>
</dbReference>
<dbReference type="Gene3D" id="3.40.50.300">
    <property type="entry name" value="P-loop containing nucleotide triphosphate hydrolases"/>
    <property type="match status" value="1"/>
</dbReference>
<keyword evidence="2 11" id="KW-0812">Transmembrane</keyword>
<evidence type="ECO:0000256" key="5">
    <source>
        <dbReference type="ARBA" id="ARBA00022889"/>
    </source>
</evidence>
<evidence type="ECO:0000256" key="8">
    <source>
        <dbReference type="ARBA" id="ARBA00023157"/>
    </source>
</evidence>
<dbReference type="InterPro" id="IPR003961">
    <property type="entry name" value="FN3_dom"/>
</dbReference>
<dbReference type="SMART" id="SM00409">
    <property type="entry name" value="IG"/>
    <property type="match status" value="9"/>
</dbReference>
<dbReference type="SUPFAM" id="SSF49265">
    <property type="entry name" value="Fibronectin type III"/>
    <property type="match status" value="3"/>
</dbReference>
<feature type="domain" description="Ig-like" evidence="12">
    <location>
        <begin position="592"/>
        <end position="677"/>
    </location>
</feature>
<dbReference type="PANTHER" id="PTHR44170:SF6">
    <property type="entry name" value="CONTACTIN"/>
    <property type="match status" value="1"/>
</dbReference>
<dbReference type="FunFam" id="2.60.40.10:FF:000104">
    <property type="entry name" value="Down syndrome cell adhesion molecule b"/>
    <property type="match status" value="1"/>
</dbReference>
<evidence type="ECO:0000313" key="15">
    <source>
        <dbReference type="Proteomes" id="UP000683360"/>
    </source>
</evidence>
<feature type="domain" description="Ig-like" evidence="12">
    <location>
        <begin position="776"/>
        <end position="870"/>
    </location>
</feature>
<dbReference type="PROSITE" id="PS50853">
    <property type="entry name" value="FN3"/>
    <property type="match status" value="6"/>
</dbReference>
<dbReference type="FunFam" id="2.60.40.10:FF:000107">
    <property type="entry name" value="Myosin, light chain kinase a"/>
    <property type="match status" value="1"/>
</dbReference>
<feature type="domain" description="Fibronectin type-III" evidence="13">
    <location>
        <begin position="1571"/>
        <end position="1664"/>
    </location>
</feature>
<dbReference type="Gene3D" id="2.60.40.10">
    <property type="entry name" value="Immunoglobulins"/>
    <property type="match status" value="16"/>
</dbReference>
<feature type="region of interest" description="Disordered" evidence="10">
    <location>
        <begin position="2304"/>
        <end position="2335"/>
    </location>
</feature>
<dbReference type="FunFam" id="2.60.40.10:FF:000017">
    <property type="entry name" value="Down syndrome cell adhesion molecule b"/>
    <property type="match status" value="1"/>
</dbReference>
<evidence type="ECO:0000256" key="6">
    <source>
        <dbReference type="ARBA" id="ARBA00022989"/>
    </source>
</evidence>
<dbReference type="FunFam" id="2.60.40.10:FF:000028">
    <property type="entry name" value="Neuronal cell adhesion molecule"/>
    <property type="match status" value="1"/>
</dbReference>
<feature type="transmembrane region" description="Helical" evidence="11">
    <location>
        <begin position="1686"/>
        <end position="1709"/>
    </location>
</feature>
<dbReference type="Pfam" id="PF13927">
    <property type="entry name" value="Ig_3"/>
    <property type="match status" value="3"/>
</dbReference>
<dbReference type="InterPro" id="IPR003598">
    <property type="entry name" value="Ig_sub2"/>
</dbReference>
<dbReference type="FunFam" id="2.60.40.10:FF:000333">
    <property type="entry name" value="Down syndrome cell adhesion molecule"/>
    <property type="match status" value="1"/>
</dbReference>
<evidence type="ECO:0000256" key="10">
    <source>
        <dbReference type="SAM" id="MobiDB-lite"/>
    </source>
</evidence>
<name>A0A8S3UXT8_MYTED</name>
<sequence length="2386" mass="265170">MIVSVSDIHSLGSPQWGQNGGMKGENFDFSLSRFLYGCRALLRSAFAVMMITVQSHLFHGDRQTAGGHLHLNMSLLRTFLFLTISGSPLITGWATTQSPENRLQGPIFLSEPPSSLVFANTHGALVPCTAYGKPAPALDWIKEDGSAVDDVPGLLKVLSNNTLQFYPFDDASFQDNVHTQTYRCLATNVAGSVISRPMQVKSVLIDDYKTYNLQLTDVWAMKGSTATFRCVINPSYVKEYIKVVGWTQGTKPIVPGERVSFFPDGKLQIRDVRDEDRYTTYRCIARNILTKEEKVSSFAYLHVHEPPAGWSPAEIDDYSKIVSVGQGSSAELACVGRGNPLPTYRWSFQGKDLSINNVVYSQRGGNLFIENAQTVNSGDYTCNISNPHGSALVKTQLIVTLPLSVKIDPPNQIVDSGQPAVFNCSVEGYPIKSIKWFKNGHPLVKENRMTIQDETYLTINEVNRMDQAMYQCVITNDNDGAQGTAQLLLGAAHPAFVDLFADQYVQIGQKTSIKCNAAGNPTPNVSWTLDGQSLPRDNELKEGSFMNGLGEVISYVNISSVDIKYGGEYTCNVSNEVGTISHSSKLNVYGIPWVRPMKNITATANQPLSITCYVAGYPVSSVIWSKDGTALPHNHLQHIVGGTLTIDKVQKRQDSGKYVCTARNSNGQGSNQSVYINVVEPPMIDPFTFPVKKQGDRIVISCVVSSGDQPIKIKWTKDGHAIPPDMGIKIQLLDSYTSMFIIGDASTKHTGNYTCQASNPASTVTYTSLLQVDVPPTWIIEPEDSFVILKKNVILDCLTNGIPSPKISWKKALGDTLGSYQALPYTEDTNDNSSRLQLLSNGTLVIRHAEEEDHGYYLCHADNGVGYPLSKVIFLTVHIPARFDEPSKNYSVIKGQNTTLECQAIGDKPMSVSWSFNGKSLSSSSRKQIEKITTNRGMLSRLTIRPSGRHDTGFYVCTAANKFGNGILSMRLVVLERPEVPLNLTVVSKTSREAVIEWKKPYDGNTDILSYVIEYIKSTGTWQGKIPNITVPSTKLSVNIPNLQPSVPYMVRIRANNSVGYGIPCKPVDIVMLEEAPSGPPKDIEVTALGSESLKITWMPPASKHINGKIIGYYIGYKMTDSPARFLYIPKVIGKDFKPEHTLHNLEKFTEYSVHIQAYNGKGRGPSSPDFKVFTLEDVPSQPPQGVQATSINSRSIKIIWSPPPLYTLHGILQGYKILYQPVRDDEDESDANTLITDNLEAILTGLSKYTNYSLQVLAYTRKGVGVRSHAIYVVTQQDVPERPADIKALPVDNSSILVSWKSPLHSNGILTRYNVYITGGTYKEETPMKLDASKLTLLLTNLSSNVDYLFQVSANTRMGEGERTQVVSGSIQSKVSAKIASFSSELTIPWHHPLNLTCLAVGIPSPKITWKIRGKAVVTDKRFKLLPDGSLYINAVVGSDAANYTCQAENTHGTDQIVYAVSVQVSNTIGTPPKPPVLYVVTGTASTIQVSWKSGSNGGSPIQKFSLRYKKEHEEWKHMELGSSNRSYTASRLLCGTSYKFVLNAQNKHGDSPDSNVVSAKTNGSTPIMPAKSMLLKSTNVTSVDLDMTSWLTSGCPITFFSIKYQVWGDDKWKEVANHIDWNITFFRVLDLHPATWYKMIVTAYSDAGSTESPIEFATLNYHGELITPIYVSNKYEKRFYEKEIVIIPLCAGIVSTCVLLVAVLLYCKRKRELLKLKDTFKISSNLRRDITAETSLMNDLDKRLNCDYDSSSGNSEPFTKRNVNLLMSLNSDDNLLENSPSWLFNTDTSKSNSENGSFEKSDDDGNINPYATFNEMKQALKERSDMDDISLEKAEAQRAMLTEPYVPFYKQKSKYPEKLAPVPPVKPPNIDPASNTTGYDNEGMALSPRKYASADQIHALFTTSHGRQHNLYGKVRNTPHHASDDKASLRHSIISSVTTVSSSRDELLEALENARRNPPSSVLYESQQDTSSQLTDSPGDPGIRQFTQSPPEPNEQREAACQFRSKQDKLCTGQKKDEDTGVSDIGKQSTVHPRKTRGKHKTKQRGQLTGKRNVSQNVKRTPSMASTTSSEEVTYTFGGKETPPRYSPSEGYLSYPHESYPESDYSISKRVGRSTPHIKTRYDVSLQTPGNDENKPLVTSRARQGFATEQDEEAVRLLDRHYRPVEIGGAVILTDRTRSSDKGYTDDFTIIYMMSTSNPYSCTTCLFSCKIFSEIIDHNIIRHPEQTLKIKVYIQNKCILQTKNFCVIPNQLQKDGYYIHSDNYKETLNIGKTCDLLETASTLFEIENDNSHEIGSPVAKRQKISTSTPRKSDISHDLKEQTDEEMETEGDKNKSFFDIDADLSRELLDLSISDDNYIDSDIEEMRQLLPILFEKMKTVNQKYN</sequence>
<comment type="subcellular location">
    <subcellularLocation>
        <location evidence="1">Membrane</location>
        <topology evidence="1">Single-pass type I membrane protein</topology>
    </subcellularLocation>
</comment>
<feature type="domain" description="Ig-like" evidence="12">
    <location>
        <begin position="402"/>
        <end position="488"/>
    </location>
</feature>
<feature type="domain" description="Ig-like" evidence="12">
    <location>
        <begin position="222"/>
        <end position="296"/>
    </location>
</feature>
<feature type="compositionally biased region" description="Low complexity" evidence="10">
    <location>
        <begin position="1968"/>
        <end position="1979"/>
    </location>
</feature>
<dbReference type="Pfam" id="PF00041">
    <property type="entry name" value="fn3"/>
    <property type="match status" value="5"/>
</dbReference>
<keyword evidence="15" id="KW-1185">Reference proteome</keyword>
<evidence type="ECO:0000313" key="14">
    <source>
        <dbReference type="EMBL" id="CAG2246961.1"/>
    </source>
</evidence>
<dbReference type="PROSITE" id="PS50835">
    <property type="entry name" value="IG_LIKE"/>
    <property type="match status" value="10"/>
</dbReference>
<evidence type="ECO:0000256" key="3">
    <source>
        <dbReference type="ARBA" id="ARBA00022729"/>
    </source>
</evidence>
<feature type="domain" description="Ig-like" evidence="12">
    <location>
        <begin position="1378"/>
        <end position="1463"/>
    </location>
</feature>
<feature type="domain" description="Fibronectin type-III" evidence="13">
    <location>
        <begin position="1283"/>
        <end position="1375"/>
    </location>
</feature>
<dbReference type="Proteomes" id="UP000683360">
    <property type="component" value="Unassembled WGS sequence"/>
</dbReference>
<feature type="domain" description="Fibronectin type-III" evidence="13">
    <location>
        <begin position="980"/>
        <end position="1076"/>
    </location>
</feature>
<dbReference type="InterPro" id="IPR003599">
    <property type="entry name" value="Ig_sub"/>
</dbReference>
<dbReference type="Pfam" id="PF07679">
    <property type="entry name" value="I-set"/>
    <property type="match status" value="5"/>
</dbReference>
<feature type="domain" description="Ig-like" evidence="12">
    <location>
        <begin position="312"/>
        <end position="400"/>
    </location>
</feature>
<dbReference type="InterPro" id="IPR056754">
    <property type="entry name" value="DSCAM/DSCAML_C"/>
</dbReference>
<feature type="domain" description="Ig-like" evidence="12">
    <location>
        <begin position="106"/>
        <end position="201"/>
    </location>
</feature>
<keyword evidence="5" id="KW-0130">Cell adhesion</keyword>
<feature type="region of interest" description="Disordered" evidence="10">
    <location>
        <begin position="1788"/>
        <end position="1809"/>
    </location>
</feature>
<evidence type="ECO:0000259" key="13">
    <source>
        <dbReference type="PROSITE" id="PS50853"/>
    </source>
</evidence>
<evidence type="ECO:0000259" key="12">
    <source>
        <dbReference type="PROSITE" id="PS50835"/>
    </source>
</evidence>
<feature type="compositionally biased region" description="Polar residues" evidence="10">
    <location>
        <begin position="2047"/>
        <end position="2075"/>
    </location>
</feature>
<evidence type="ECO:0000256" key="2">
    <source>
        <dbReference type="ARBA" id="ARBA00022692"/>
    </source>
</evidence>
<evidence type="ECO:0000256" key="9">
    <source>
        <dbReference type="ARBA" id="ARBA00023319"/>
    </source>
</evidence>
<feature type="domain" description="Fibronectin type-III" evidence="13">
    <location>
        <begin position="1183"/>
        <end position="1279"/>
    </location>
</feature>
<dbReference type="SUPFAM" id="SSF48726">
    <property type="entry name" value="Immunoglobulin"/>
    <property type="match status" value="10"/>
</dbReference>
<dbReference type="EMBL" id="CAJPWZ010002886">
    <property type="protein sequence ID" value="CAG2246961.1"/>
    <property type="molecule type" value="Genomic_DNA"/>
</dbReference>
<reference evidence="14" key="1">
    <citation type="submission" date="2021-03" db="EMBL/GenBank/DDBJ databases">
        <authorList>
            <person name="Bekaert M."/>
        </authorList>
    </citation>
    <scope>NUCLEOTIDE SEQUENCE</scope>
</reference>
<gene>
    <name evidence="14" type="ORF">MEDL_58903</name>
</gene>
<dbReference type="Pfam" id="PF25059">
    <property type="entry name" value="FN3_DSCAM-DSCAML_C"/>
    <property type="match status" value="1"/>
</dbReference>
<feature type="compositionally biased region" description="Basic and acidic residues" evidence="10">
    <location>
        <begin position="2007"/>
        <end position="2021"/>
    </location>
</feature>
<organism evidence="14 15">
    <name type="scientific">Mytilus edulis</name>
    <name type="common">Blue mussel</name>
    <dbReference type="NCBI Taxonomy" id="6550"/>
    <lineage>
        <taxon>Eukaryota</taxon>
        <taxon>Metazoa</taxon>
        <taxon>Spiralia</taxon>
        <taxon>Lophotrochozoa</taxon>
        <taxon>Mollusca</taxon>
        <taxon>Bivalvia</taxon>
        <taxon>Autobranchia</taxon>
        <taxon>Pteriomorphia</taxon>
        <taxon>Mytilida</taxon>
        <taxon>Mytiloidea</taxon>
        <taxon>Mytilidae</taxon>
        <taxon>Mytilinae</taxon>
        <taxon>Mytilus</taxon>
    </lineage>
</organism>
<keyword evidence="7 11" id="KW-0472">Membrane</keyword>
<feature type="domain" description="Ig-like" evidence="12">
    <location>
        <begin position="494"/>
        <end position="587"/>
    </location>
</feature>
<feature type="compositionally biased region" description="Polar residues" evidence="10">
    <location>
        <begin position="1788"/>
        <end position="1800"/>
    </location>
</feature>
<dbReference type="InterPro" id="IPR036179">
    <property type="entry name" value="Ig-like_dom_sf"/>
</dbReference>
<feature type="domain" description="Ig-like" evidence="12">
    <location>
        <begin position="681"/>
        <end position="767"/>
    </location>
</feature>
<feature type="domain" description="Fibronectin type-III" evidence="13">
    <location>
        <begin position="1080"/>
        <end position="1178"/>
    </location>
</feature>
<dbReference type="GO" id="GO:0005886">
    <property type="term" value="C:plasma membrane"/>
    <property type="evidence" value="ECO:0007669"/>
    <property type="project" value="UniProtKB-SubCell"/>
</dbReference>
<comment type="caution">
    <text evidence="14">The sequence shown here is derived from an EMBL/GenBank/DDBJ whole genome shotgun (WGS) entry which is preliminary data.</text>
</comment>
<evidence type="ECO:0000256" key="11">
    <source>
        <dbReference type="SAM" id="Phobius"/>
    </source>
</evidence>
<dbReference type="InterPro" id="IPR027417">
    <property type="entry name" value="P-loop_NTPase"/>
</dbReference>
<dbReference type="InterPro" id="IPR036116">
    <property type="entry name" value="FN3_sf"/>
</dbReference>
<evidence type="ECO:0000256" key="4">
    <source>
        <dbReference type="ARBA" id="ARBA00022737"/>
    </source>
</evidence>